<protein>
    <submittedName>
        <fullName evidence="12">Putative ATP-dependent helicase Lhr</fullName>
    </submittedName>
</protein>
<reference evidence="12 13" key="1">
    <citation type="submission" date="2019-08" db="EMBL/GenBank/DDBJ databases">
        <title>Deep-cultivation of Planctomycetes and their phenomic and genomic characterization uncovers novel biology.</title>
        <authorList>
            <person name="Wiegand S."/>
            <person name="Jogler M."/>
            <person name="Boedeker C."/>
            <person name="Pinto D."/>
            <person name="Vollmers J."/>
            <person name="Rivas-Marin E."/>
            <person name="Kohn T."/>
            <person name="Peeters S.H."/>
            <person name="Heuer A."/>
            <person name="Rast P."/>
            <person name="Oberbeckmann S."/>
            <person name="Bunk B."/>
            <person name="Jeske O."/>
            <person name="Meyerdierks A."/>
            <person name="Storesund J.E."/>
            <person name="Kallscheuer N."/>
            <person name="Luecker S."/>
            <person name="Lage O.M."/>
            <person name="Pohl T."/>
            <person name="Merkel B.J."/>
            <person name="Hornburger P."/>
            <person name="Mueller R.-W."/>
            <person name="Bruemmer F."/>
            <person name="Labrenz M."/>
            <person name="Spormann A.M."/>
            <person name="Op den Camp H."/>
            <person name="Overmann J."/>
            <person name="Amann R."/>
            <person name="Jetten M.S.M."/>
            <person name="Mascher T."/>
            <person name="Medema M.H."/>
            <person name="Devos D.P."/>
            <person name="Kaster A.-K."/>
            <person name="Ovreas L."/>
            <person name="Rohde M."/>
            <person name="Galperin M.Y."/>
            <person name="Jogler C."/>
        </authorList>
    </citation>
    <scope>NUCLEOTIDE SEQUENCE [LARGE SCALE GENOMIC DNA]</scope>
    <source>
        <strain evidence="12 13">FC18</strain>
    </source>
</reference>
<evidence type="ECO:0000256" key="5">
    <source>
        <dbReference type="ARBA" id="ARBA00022840"/>
    </source>
</evidence>
<evidence type="ECO:0000256" key="4">
    <source>
        <dbReference type="ARBA" id="ARBA00022806"/>
    </source>
</evidence>
<evidence type="ECO:0000313" key="12">
    <source>
        <dbReference type="EMBL" id="QEG23035.1"/>
    </source>
</evidence>
<accession>A0A5B9PCY9</accession>
<dbReference type="GO" id="GO:0016887">
    <property type="term" value="F:ATP hydrolysis activity"/>
    <property type="evidence" value="ECO:0007669"/>
    <property type="project" value="TreeGrafter"/>
</dbReference>
<evidence type="ECO:0000256" key="3">
    <source>
        <dbReference type="ARBA" id="ARBA00022801"/>
    </source>
</evidence>
<evidence type="ECO:0000256" key="9">
    <source>
        <dbReference type="ARBA" id="ARBA00093467"/>
    </source>
</evidence>
<dbReference type="EMBL" id="CP042912">
    <property type="protein sequence ID" value="QEG23035.1"/>
    <property type="molecule type" value="Genomic_DNA"/>
</dbReference>
<dbReference type="STRING" id="980251.GCA_001642875_04032"/>
<evidence type="ECO:0000256" key="8">
    <source>
        <dbReference type="ARBA" id="ARBA00023235"/>
    </source>
</evidence>
<dbReference type="KEGG" id="mff:MFFC18_29270"/>
<dbReference type="NCBIfam" id="TIGR04121">
    <property type="entry name" value="DEXH_lig_assoc"/>
    <property type="match status" value="1"/>
</dbReference>
<dbReference type="SMART" id="SM00490">
    <property type="entry name" value="HELICc"/>
    <property type="match status" value="1"/>
</dbReference>
<keyword evidence="6" id="KW-0238">DNA-binding</keyword>
<dbReference type="PROSITE" id="PS51192">
    <property type="entry name" value="HELICASE_ATP_BIND_1"/>
    <property type="match status" value="1"/>
</dbReference>
<dbReference type="GO" id="GO:0005524">
    <property type="term" value="F:ATP binding"/>
    <property type="evidence" value="ECO:0007669"/>
    <property type="project" value="UniProtKB-KW"/>
</dbReference>
<keyword evidence="5" id="KW-0067">ATP-binding</keyword>
<dbReference type="PROSITE" id="PS51194">
    <property type="entry name" value="HELICASE_CTER"/>
    <property type="match status" value="1"/>
</dbReference>
<feature type="domain" description="Helicase ATP-binding" evidence="10">
    <location>
        <begin position="37"/>
        <end position="239"/>
    </location>
</feature>
<dbReference type="Pfam" id="PF00271">
    <property type="entry name" value="Helicase_C"/>
    <property type="match status" value="1"/>
</dbReference>
<dbReference type="InterPro" id="IPR013701">
    <property type="entry name" value="Lhr-like_DEAD/DEAH_assoc"/>
</dbReference>
<keyword evidence="2" id="KW-0227">DNA damage</keyword>
<evidence type="ECO:0000259" key="11">
    <source>
        <dbReference type="PROSITE" id="PS51194"/>
    </source>
</evidence>
<dbReference type="Gene3D" id="3.40.50.300">
    <property type="entry name" value="P-loop containing nucleotide triphosphate hydrolases"/>
    <property type="match status" value="2"/>
</dbReference>
<evidence type="ECO:0000256" key="2">
    <source>
        <dbReference type="ARBA" id="ARBA00022763"/>
    </source>
</evidence>
<dbReference type="InterPro" id="IPR026362">
    <property type="entry name" value="DEXH_lig_assoc"/>
</dbReference>
<dbReference type="Pfam" id="PF00270">
    <property type="entry name" value="DEAD"/>
    <property type="match status" value="1"/>
</dbReference>
<dbReference type="InterPro" id="IPR027417">
    <property type="entry name" value="P-loop_NTPase"/>
</dbReference>
<dbReference type="CDD" id="cd18796">
    <property type="entry name" value="SF2_C_LHR"/>
    <property type="match status" value="1"/>
</dbReference>
<dbReference type="RefSeq" id="WP_075086037.1">
    <property type="nucleotide sequence ID" value="NZ_CP042912.1"/>
</dbReference>
<comment type="similarity">
    <text evidence="9">Belongs to the Lhr helicase family. Lhr-Core subfamily.</text>
</comment>
<keyword evidence="1" id="KW-0547">Nucleotide-binding</keyword>
<evidence type="ECO:0000256" key="7">
    <source>
        <dbReference type="ARBA" id="ARBA00023204"/>
    </source>
</evidence>
<dbReference type="InterPro" id="IPR045628">
    <property type="entry name" value="Lhr_WH_dom"/>
</dbReference>
<feature type="domain" description="Helicase C-terminal" evidence="11">
    <location>
        <begin position="275"/>
        <end position="437"/>
    </location>
</feature>
<dbReference type="SUPFAM" id="SSF52540">
    <property type="entry name" value="P-loop containing nucleoside triphosphate hydrolases"/>
    <property type="match status" value="1"/>
</dbReference>
<dbReference type="GO" id="GO:0006281">
    <property type="term" value="P:DNA repair"/>
    <property type="evidence" value="ECO:0007669"/>
    <property type="project" value="UniProtKB-KW"/>
</dbReference>
<dbReference type="InterPro" id="IPR052511">
    <property type="entry name" value="ATP-dep_Helicase"/>
</dbReference>
<name>A0A5B9PCY9_9BACT</name>
<gene>
    <name evidence="12" type="ORF">MFFC18_29270</name>
</gene>
<evidence type="ECO:0000313" key="13">
    <source>
        <dbReference type="Proteomes" id="UP000322214"/>
    </source>
</evidence>
<dbReference type="PANTHER" id="PTHR47962:SF3">
    <property type="entry name" value="LARGE ATP-DEPENDENT HELICASE-RELATED PROTEIN"/>
    <property type="match status" value="1"/>
</dbReference>
<dbReference type="GO" id="GO:0004386">
    <property type="term" value="F:helicase activity"/>
    <property type="evidence" value="ECO:0007669"/>
    <property type="project" value="UniProtKB-KW"/>
</dbReference>
<dbReference type="InterPro" id="IPR017170">
    <property type="entry name" value="Lhr-like"/>
</dbReference>
<evidence type="ECO:0000256" key="1">
    <source>
        <dbReference type="ARBA" id="ARBA00022741"/>
    </source>
</evidence>
<dbReference type="AlphaFoldDB" id="A0A5B9PCY9"/>
<keyword evidence="3" id="KW-0378">Hydrolase</keyword>
<dbReference type="Proteomes" id="UP000322214">
    <property type="component" value="Chromosome"/>
</dbReference>
<keyword evidence="4 12" id="KW-0347">Helicase</keyword>
<dbReference type="InterPro" id="IPR014001">
    <property type="entry name" value="Helicase_ATP-bd"/>
</dbReference>
<dbReference type="PANTHER" id="PTHR47962">
    <property type="entry name" value="ATP-DEPENDENT HELICASE LHR-RELATED-RELATED"/>
    <property type="match status" value="1"/>
</dbReference>
<dbReference type="InterPro" id="IPR001650">
    <property type="entry name" value="Helicase_C-like"/>
</dbReference>
<keyword evidence="8" id="KW-0413">Isomerase</keyword>
<proteinExistence type="inferred from homology"/>
<keyword evidence="13" id="KW-1185">Reference proteome</keyword>
<keyword evidence="7" id="KW-0234">DNA repair</keyword>
<dbReference type="PIRSF" id="PIRSF037307">
    <property type="entry name" value="Lhr-like_helic_prd"/>
    <property type="match status" value="1"/>
</dbReference>
<dbReference type="GO" id="GO:0003677">
    <property type="term" value="F:DNA binding"/>
    <property type="evidence" value="ECO:0007669"/>
    <property type="project" value="UniProtKB-KW"/>
</dbReference>
<dbReference type="Pfam" id="PF08494">
    <property type="entry name" value="DEAD_assoc"/>
    <property type="match status" value="1"/>
</dbReference>
<dbReference type="SMART" id="SM00487">
    <property type="entry name" value="DEXDc"/>
    <property type="match status" value="1"/>
</dbReference>
<dbReference type="InterPro" id="IPR011545">
    <property type="entry name" value="DEAD/DEAH_box_helicase_dom"/>
</dbReference>
<dbReference type="Pfam" id="PF19306">
    <property type="entry name" value="WHD_Lhr"/>
    <property type="match status" value="1"/>
</dbReference>
<evidence type="ECO:0000256" key="6">
    <source>
        <dbReference type="ARBA" id="ARBA00023125"/>
    </source>
</evidence>
<organism evidence="12 13">
    <name type="scientific">Mariniblastus fucicola</name>
    <dbReference type="NCBI Taxonomy" id="980251"/>
    <lineage>
        <taxon>Bacteria</taxon>
        <taxon>Pseudomonadati</taxon>
        <taxon>Planctomycetota</taxon>
        <taxon>Planctomycetia</taxon>
        <taxon>Pirellulales</taxon>
        <taxon>Pirellulaceae</taxon>
        <taxon>Mariniblastus</taxon>
    </lineage>
</organism>
<sequence>MNSPRTRNSSRHNGVRMVADWMKANERKPFPFQRKVWKEIVAGRSGLLHSPTGTGKTLAIWMGALAAWLDRTTPAEVEAQNHKLNNRRSRRVNRNLYAPIQVIWVTPLRALAADTLLALREPVEDLKLPWLVERRTSDTASSVKTKQKNRLPSCLITTPESLSILLSFPKTQAQFSSLKLIVLDEWHELMGTKRGVQAELCLSRLRQLSPTACTWAVSATIGNVEQAMQTAIGHPTLPQECSVIKAPTRRKISMKSIVPKSVDRFPWAGHMGLRSLNDVVKAIDSVGSSLVFTNTRSQAERWYAALLYAKPEWAGKIGLHHGSLDRKKRNWVERELDAGNLRCVVCTSSLDLGVDFFPVEQVLQVGSPKGIARLMQRAGRSGHYPGGKSQLVFVPTNALDLIELAAAKDALKNNQIESRTPLKGSLDVLAQHVVTLAAGTAFDESELFREVRSTHAFAELTETQWQWVLDFVKRGGESLRVYPDFKRVVESDQGWKIADEKMARRHRMSIGTISSDREVVVQFMKGGRLGTIEERFISKLKPEDKFMFAGRVLKLVMVRDMTAWVRRAKGKVAAVPRWSGGRLPLSNELAESVRSKLGEANRGQFRGPEMRAVRPLLELQAQWSAVPDEDSLLIEKVKTRDGFHVFVYPFEGRLVHEGLAAILAWRISQMQPITFATTINDYGIELLSPTDPPLEKALESGLFSPLNLLNQIEKSMNATELDRRQFRDIARIAGLVFGGVPGHHKSSRQLQASSDMFFDVFREYDPENLLLRQARREVLDMQLEHVRLAQAMERLSAAKIVYREPPKPTPLSFPILVDRLRLRLSSEKLSDRVARMTQQYERAAEKKLK</sequence>
<evidence type="ECO:0000259" key="10">
    <source>
        <dbReference type="PROSITE" id="PS51192"/>
    </source>
</evidence>